<keyword evidence="3 5" id="KW-1133">Transmembrane helix</keyword>
<reference evidence="7 8" key="1">
    <citation type="submission" date="2016-11" db="EMBL/GenBank/DDBJ databases">
        <authorList>
            <person name="Varghese N."/>
            <person name="Submissions S."/>
        </authorList>
    </citation>
    <scope>NUCLEOTIDE SEQUENCE [LARGE SCALE GENOMIC DNA]</scope>
    <source>
        <strain evidence="7 8">DSM 28249</strain>
    </source>
</reference>
<dbReference type="Proteomes" id="UP000322545">
    <property type="component" value="Unassembled WGS sequence"/>
</dbReference>
<evidence type="ECO:0000256" key="4">
    <source>
        <dbReference type="ARBA" id="ARBA00023136"/>
    </source>
</evidence>
<feature type="domain" description="RDD" evidence="6">
    <location>
        <begin position="23"/>
        <end position="137"/>
    </location>
</feature>
<evidence type="ECO:0000256" key="2">
    <source>
        <dbReference type="ARBA" id="ARBA00022692"/>
    </source>
</evidence>
<protein>
    <submittedName>
        <fullName evidence="7">RDD family protein</fullName>
    </submittedName>
</protein>
<feature type="transmembrane region" description="Helical" evidence="5">
    <location>
        <begin position="26"/>
        <end position="46"/>
    </location>
</feature>
<sequence length="149" mass="16771">MTEYSWHIPDPVTQPEFYRDVPLKRLIAWIVDTILILLICLAILPFTAFTGLLFFPALLLFVGFGYRVVTIARGSATWGMRLVAIEFRTLDGRRFDLTLAFLHTLGLTFSFALPFLQVISVVLMLTTARAQGLTDHVLGTVALNRRATN</sequence>
<feature type="transmembrane region" description="Helical" evidence="5">
    <location>
        <begin position="52"/>
        <end position="76"/>
    </location>
</feature>
<dbReference type="RefSeq" id="WP_149778565.1">
    <property type="nucleotide sequence ID" value="NZ_FRCB01000002.1"/>
</dbReference>
<evidence type="ECO:0000259" key="6">
    <source>
        <dbReference type="Pfam" id="PF06271"/>
    </source>
</evidence>
<dbReference type="InterPro" id="IPR010432">
    <property type="entry name" value="RDD"/>
</dbReference>
<proteinExistence type="predicted"/>
<keyword evidence="4 5" id="KW-0472">Membrane</keyword>
<evidence type="ECO:0000256" key="1">
    <source>
        <dbReference type="ARBA" id="ARBA00004141"/>
    </source>
</evidence>
<gene>
    <name evidence="7" type="ORF">SAMN05443432_102203</name>
</gene>
<evidence type="ECO:0000256" key="3">
    <source>
        <dbReference type="ARBA" id="ARBA00022989"/>
    </source>
</evidence>
<evidence type="ECO:0000256" key="5">
    <source>
        <dbReference type="SAM" id="Phobius"/>
    </source>
</evidence>
<organism evidence="7 8">
    <name type="scientific">Roseovarius litoreus</name>
    <dbReference type="NCBI Taxonomy" id="1155722"/>
    <lineage>
        <taxon>Bacteria</taxon>
        <taxon>Pseudomonadati</taxon>
        <taxon>Pseudomonadota</taxon>
        <taxon>Alphaproteobacteria</taxon>
        <taxon>Rhodobacterales</taxon>
        <taxon>Roseobacteraceae</taxon>
        <taxon>Roseovarius</taxon>
    </lineage>
</organism>
<dbReference type="AlphaFoldDB" id="A0A1M7CL37"/>
<feature type="transmembrane region" description="Helical" evidence="5">
    <location>
        <begin position="97"/>
        <end position="125"/>
    </location>
</feature>
<keyword evidence="2 5" id="KW-0812">Transmembrane</keyword>
<keyword evidence="8" id="KW-1185">Reference proteome</keyword>
<dbReference type="GO" id="GO:0016020">
    <property type="term" value="C:membrane"/>
    <property type="evidence" value="ECO:0007669"/>
    <property type="project" value="UniProtKB-SubCell"/>
</dbReference>
<evidence type="ECO:0000313" key="8">
    <source>
        <dbReference type="Proteomes" id="UP000322545"/>
    </source>
</evidence>
<accession>A0A1M7CL37</accession>
<comment type="subcellular location">
    <subcellularLocation>
        <location evidence="1">Membrane</location>
        <topology evidence="1">Multi-pass membrane protein</topology>
    </subcellularLocation>
</comment>
<evidence type="ECO:0000313" key="7">
    <source>
        <dbReference type="EMBL" id="SHL67981.1"/>
    </source>
</evidence>
<name>A0A1M7CL37_9RHOB</name>
<dbReference type="Pfam" id="PF06271">
    <property type="entry name" value="RDD"/>
    <property type="match status" value="1"/>
</dbReference>
<dbReference type="EMBL" id="FRCB01000002">
    <property type="protein sequence ID" value="SHL67981.1"/>
    <property type="molecule type" value="Genomic_DNA"/>
</dbReference>